<dbReference type="AlphaFoldDB" id="A0A3M6UYH7"/>
<evidence type="ECO:0008006" key="3">
    <source>
        <dbReference type="Google" id="ProtNLM"/>
    </source>
</evidence>
<sequence length="155" mass="17708">MRLSLSELKLLVIDEISMVSNTALIHHIHQRLKEIFATSDSQLFAGLSVIALDIDRVLATGRSETGGLDHNIFVKETARVIIWEIKKYLEPPVQIAFDRQMSITLLNVRSLKKHSLYIKFHFSIFNSDLIALTETLLLPQTNDNDIKDHLEPFTI</sequence>
<organism evidence="1 2">
    <name type="scientific">Pocillopora damicornis</name>
    <name type="common">Cauliflower coral</name>
    <name type="synonym">Millepora damicornis</name>
    <dbReference type="NCBI Taxonomy" id="46731"/>
    <lineage>
        <taxon>Eukaryota</taxon>
        <taxon>Metazoa</taxon>
        <taxon>Cnidaria</taxon>
        <taxon>Anthozoa</taxon>
        <taxon>Hexacorallia</taxon>
        <taxon>Scleractinia</taxon>
        <taxon>Astrocoeniina</taxon>
        <taxon>Pocilloporidae</taxon>
        <taxon>Pocillopora</taxon>
    </lineage>
</organism>
<evidence type="ECO:0000313" key="2">
    <source>
        <dbReference type="Proteomes" id="UP000275408"/>
    </source>
</evidence>
<dbReference type="InterPro" id="IPR051055">
    <property type="entry name" value="PIF1_helicase"/>
</dbReference>
<evidence type="ECO:0000313" key="1">
    <source>
        <dbReference type="EMBL" id="RMX58368.1"/>
    </source>
</evidence>
<dbReference type="PANTHER" id="PTHR47642:SF5">
    <property type="entry name" value="ATP-DEPENDENT DNA HELICASE"/>
    <property type="match status" value="1"/>
</dbReference>
<accession>A0A3M6UYH7</accession>
<dbReference type="Proteomes" id="UP000275408">
    <property type="component" value="Unassembled WGS sequence"/>
</dbReference>
<keyword evidence="2" id="KW-1185">Reference proteome</keyword>
<name>A0A3M6UYH7_POCDA</name>
<comment type="caution">
    <text evidence="1">The sequence shown here is derived from an EMBL/GenBank/DDBJ whole genome shotgun (WGS) entry which is preliminary data.</text>
</comment>
<dbReference type="EMBL" id="RCHS01000531">
    <property type="protein sequence ID" value="RMX58368.1"/>
    <property type="molecule type" value="Genomic_DNA"/>
</dbReference>
<protein>
    <recommendedName>
        <fullName evidence="3">DNA helicase</fullName>
    </recommendedName>
</protein>
<gene>
    <name evidence="1" type="ORF">pdam_00012514</name>
</gene>
<proteinExistence type="predicted"/>
<dbReference type="PANTHER" id="PTHR47642">
    <property type="entry name" value="ATP-DEPENDENT DNA HELICASE"/>
    <property type="match status" value="1"/>
</dbReference>
<reference evidence="1 2" key="1">
    <citation type="journal article" date="2018" name="Sci. Rep.">
        <title>Comparative analysis of the Pocillopora damicornis genome highlights role of immune system in coral evolution.</title>
        <authorList>
            <person name="Cunning R."/>
            <person name="Bay R.A."/>
            <person name="Gillette P."/>
            <person name="Baker A.C."/>
            <person name="Traylor-Knowles N."/>
        </authorList>
    </citation>
    <scope>NUCLEOTIDE SEQUENCE [LARGE SCALE GENOMIC DNA]</scope>
    <source>
        <strain evidence="1">RSMAS</strain>
        <tissue evidence="1">Whole animal</tissue>
    </source>
</reference>